<dbReference type="PANTHER" id="PTHR38444">
    <property type="entry name" value="ENTEROBACTIN BIOSYNTHESIS PROTEIN YBDZ"/>
    <property type="match status" value="1"/>
</dbReference>
<evidence type="ECO:0000313" key="2">
    <source>
        <dbReference type="EMBL" id="AJE48698.1"/>
    </source>
</evidence>
<evidence type="ECO:0000313" key="3">
    <source>
        <dbReference type="Proteomes" id="UP000031521"/>
    </source>
</evidence>
<dbReference type="Gene3D" id="3.90.820.10">
    <property type="entry name" value="Structural Genomics, Unknown Function 30-nov-00 1gh9 Mol_id"/>
    <property type="match status" value="1"/>
</dbReference>
<dbReference type="PANTHER" id="PTHR38444:SF1">
    <property type="entry name" value="ENTEROBACTIN BIOSYNTHESIS PROTEIN YBDZ"/>
    <property type="match status" value="1"/>
</dbReference>
<dbReference type="InterPro" id="IPR038020">
    <property type="entry name" value="MbtH-like_sf"/>
</dbReference>
<dbReference type="GO" id="GO:0005829">
    <property type="term" value="C:cytosol"/>
    <property type="evidence" value="ECO:0007669"/>
    <property type="project" value="TreeGrafter"/>
</dbReference>
<dbReference type="Proteomes" id="UP000031521">
    <property type="component" value="Chromosome"/>
</dbReference>
<dbReference type="Pfam" id="PF03621">
    <property type="entry name" value="MbtH"/>
    <property type="match status" value="1"/>
</dbReference>
<organism evidence="2 3">
    <name type="scientific">Celeribacter indicus</name>
    <dbReference type="NCBI Taxonomy" id="1208324"/>
    <lineage>
        <taxon>Bacteria</taxon>
        <taxon>Pseudomonadati</taxon>
        <taxon>Pseudomonadota</taxon>
        <taxon>Alphaproteobacteria</taxon>
        <taxon>Rhodobacterales</taxon>
        <taxon>Roseobacteraceae</taxon>
        <taxon>Celeribacter</taxon>
    </lineage>
</organism>
<dbReference type="HOGENOM" id="CLU_2477690_0_0_5"/>
<dbReference type="RefSeq" id="WP_052453451.1">
    <property type="nucleotide sequence ID" value="NZ_CP004393.1"/>
</dbReference>
<dbReference type="SUPFAM" id="SSF160582">
    <property type="entry name" value="MbtH-like"/>
    <property type="match status" value="1"/>
</dbReference>
<keyword evidence="3" id="KW-1185">Reference proteome</keyword>
<dbReference type="GO" id="GO:0019290">
    <property type="term" value="P:siderophore biosynthetic process"/>
    <property type="evidence" value="ECO:0007669"/>
    <property type="project" value="TreeGrafter"/>
</dbReference>
<dbReference type="EMBL" id="CP004393">
    <property type="protein sequence ID" value="AJE48698.1"/>
    <property type="molecule type" value="Genomic_DNA"/>
</dbReference>
<name>A0A0B5DZ60_9RHOB</name>
<dbReference type="STRING" id="1208324.P73_3983"/>
<dbReference type="OrthoDB" id="7584480at2"/>
<proteinExistence type="predicted"/>
<sequence length="87" mass="9320">MSPSPISPSPLARAPWRILRSGDGRYSVHPAAHDIPAGWEAVGEPAPREACLTRIAALWTDMRPAALRDAMNEPAAPCDAMDEETTA</sequence>
<dbReference type="SMART" id="SM00923">
    <property type="entry name" value="MbtH"/>
    <property type="match status" value="1"/>
</dbReference>
<evidence type="ECO:0000259" key="1">
    <source>
        <dbReference type="SMART" id="SM00923"/>
    </source>
</evidence>
<reference evidence="2 3" key="1">
    <citation type="journal article" date="2014" name="Int. J. Syst. Evol. Microbiol.">
        <title>Celeribacter indicus sp. nov., a polycyclic aromatic hydrocarbon-degrading bacterium from deep-sea sediment and reclassification of Huaishuia halophila as Celeribacter halophilus comb. nov.</title>
        <authorList>
            <person name="Lai Q."/>
            <person name="Cao J."/>
            <person name="Yuan J."/>
            <person name="Li F."/>
            <person name="Shao Z."/>
        </authorList>
    </citation>
    <scope>NUCLEOTIDE SEQUENCE [LARGE SCALE GENOMIC DNA]</scope>
    <source>
        <strain evidence="2">P73</strain>
    </source>
</reference>
<dbReference type="InterPro" id="IPR005153">
    <property type="entry name" value="MbtH-like_dom"/>
</dbReference>
<dbReference type="KEGG" id="cid:P73_3983"/>
<gene>
    <name evidence="2" type="ORF">P73_3983</name>
</gene>
<dbReference type="InterPro" id="IPR037407">
    <property type="entry name" value="MLP_fam"/>
</dbReference>
<protein>
    <submittedName>
        <fullName evidence="2">MbtH-like protein</fullName>
    </submittedName>
</protein>
<feature type="domain" description="MbtH-like" evidence="1">
    <location>
        <begin position="9"/>
        <end position="57"/>
    </location>
</feature>
<accession>A0A0B5DZ60</accession>
<dbReference type="AlphaFoldDB" id="A0A0B5DZ60"/>